<dbReference type="Proteomes" id="UP001648503">
    <property type="component" value="Unassembled WGS sequence"/>
</dbReference>
<organism evidence="3 4">
    <name type="scientific">Batrachochytrium salamandrivorans</name>
    <dbReference type="NCBI Taxonomy" id="1357716"/>
    <lineage>
        <taxon>Eukaryota</taxon>
        <taxon>Fungi</taxon>
        <taxon>Fungi incertae sedis</taxon>
        <taxon>Chytridiomycota</taxon>
        <taxon>Chytridiomycota incertae sedis</taxon>
        <taxon>Chytridiomycetes</taxon>
        <taxon>Rhizophydiales</taxon>
        <taxon>Rhizophydiales incertae sedis</taxon>
        <taxon>Batrachochytrium</taxon>
    </lineage>
</organism>
<proteinExistence type="predicted"/>
<gene>
    <name evidence="3" type="ORF">BASA50_005706</name>
</gene>
<evidence type="ECO:0008006" key="5">
    <source>
        <dbReference type="Google" id="ProtNLM"/>
    </source>
</evidence>
<evidence type="ECO:0000313" key="3">
    <source>
        <dbReference type="EMBL" id="KAH6595624.1"/>
    </source>
</evidence>
<evidence type="ECO:0000256" key="2">
    <source>
        <dbReference type="SAM" id="SignalP"/>
    </source>
</evidence>
<feature type="compositionally biased region" description="Polar residues" evidence="1">
    <location>
        <begin position="47"/>
        <end position="61"/>
    </location>
</feature>
<protein>
    <recommendedName>
        <fullName evidence="5">Secreted protein</fullName>
    </recommendedName>
</protein>
<keyword evidence="4" id="KW-1185">Reference proteome</keyword>
<feature type="region of interest" description="Disordered" evidence="1">
    <location>
        <begin position="46"/>
        <end position="100"/>
    </location>
</feature>
<feature type="compositionally biased region" description="Low complexity" evidence="1">
    <location>
        <begin position="70"/>
        <end position="81"/>
    </location>
</feature>
<name>A0ABQ8FCF7_9FUNG</name>
<accession>A0ABQ8FCF7</accession>
<sequence length="289" mass="31673">MQFFNLVSFVVVASYAAALPQPAGLSEKYSNNVDITLAFGLEARSYQPGSNSQKGSDTLTSLERRDDSEGSSGDNSESGLSPLPDTTPDEPFKSPFSDSNVSTMNLASTIDKVGDGIADIYPDGEKAGVAIGGDAGDMLAKYLRRATYVNVALECWSHKSVRVILNSIKSDLGDNEYSKIIPEFTKEYKVLESEIRAESNAILDGTKNILNDVGSVTDNFQNIDGSFERIINRRMKLLWMLRSLLNSSKADETLQGYVSDIIESVGEFLKEQFRVYVRTIEELEAASSQ</sequence>
<comment type="caution">
    <text evidence="3">The sequence shown here is derived from an EMBL/GenBank/DDBJ whole genome shotgun (WGS) entry which is preliminary data.</text>
</comment>
<dbReference type="EMBL" id="JAFCIX010000294">
    <property type="protein sequence ID" value="KAH6595624.1"/>
    <property type="molecule type" value="Genomic_DNA"/>
</dbReference>
<feature type="chain" id="PRO_5046731737" description="Secreted protein" evidence="2">
    <location>
        <begin position="19"/>
        <end position="289"/>
    </location>
</feature>
<evidence type="ECO:0000313" key="4">
    <source>
        <dbReference type="Proteomes" id="UP001648503"/>
    </source>
</evidence>
<keyword evidence="2" id="KW-0732">Signal</keyword>
<evidence type="ECO:0000256" key="1">
    <source>
        <dbReference type="SAM" id="MobiDB-lite"/>
    </source>
</evidence>
<feature type="signal peptide" evidence="2">
    <location>
        <begin position="1"/>
        <end position="18"/>
    </location>
</feature>
<reference evidence="3 4" key="1">
    <citation type="submission" date="2021-02" db="EMBL/GenBank/DDBJ databases">
        <title>Variation within the Batrachochytrium salamandrivorans European outbreak.</title>
        <authorList>
            <person name="Kelly M."/>
            <person name="Pasmans F."/>
            <person name="Shea T.P."/>
            <person name="Munoz J.F."/>
            <person name="Carranza S."/>
            <person name="Cuomo C.A."/>
            <person name="Martel A."/>
        </authorList>
    </citation>
    <scope>NUCLEOTIDE SEQUENCE [LARGE SCALE GENOMIC DNA]</scope>
    <source>
        <strain evidence="3 4">AMFP18/2</strain>
    </source>
</reference>